<dbReference type="SUPFAM" id="SSF49854">
    <property type="entry name" value="Spermadhesin, CUB domain"/>
    <property type="match status" value="1"/>
</dbReference>
<comment type="caution">
    <text evidence="5">Lacks conserved residue(s) required for the propagation of feature annotation.</text>
</comment>
<dbReference type="Pfam" id="PF00530">
    <property type="entry name" value="SRCR"/>
    <property type="match status" value="3"/>
</dbReference>
<dbReference type="Gene3D" id="2.160.20.10">
    <property type="entry name" value="Single-stranded right-handed beta-helix, Pectin lyase-like"/>
    <property type="match status" value="1"/>
</dbReference>
<dbReference type="SUPFAM" id="SSF56487">
    <property type="entry name" value="SRCR-like"/>
    <property type="match status" value="3"/>
</dbReference>
<sequence length="2880" mass="325358">MACAWVLLLAAVTLAAAEDLPGGVITGTQRLDRGPYNVMNDIVVAEKGQLELGPGVQLRFYPRTGIIVHGILRTQGTPENKVVLTAAEEPRKKLERPTLRLVDGPSPLAGRLQMLYKDQWRSICTNSRNWTISDVNTACRQMGYNGGKWWAWLDRQTGQPKPRLLLEAPNCSGSENTVQECSSWSSRQMGAGVCDYHPDLGLECEPYHVINRVSQHWRGVVFENARHERVLVHENKLYVSMSQSELRNTEIRFAGVTAEGGVTAALQVHGVPPRVDGLTVMHSAYHGVNITRPTAPIRLLSSNIVQNAGFGIYMNSSTGLAHLVGTTVSENGADGIRYINHDEVPDKKIIDGADVFDFCTFPITNSQTFPIPIFAEQRKYNPVDKDCNKSFFTKESQLLTLKFLSVETERNESATIEVFDGTSASDRLLAKYIVRNGTFAQSVTSTRNTIFIRFKAQPNTYNLIYMQLISSHKKAFDLNITDCVISDNNGRGIGVENMRSVVHLHNSSVSNNNHVAGLHVITGVGDVNITDSRIAFNLGDGVNITHSGGSRNITRSLISSNKGYGVAVYNNVTEAYVPFLQETIVSHSVIYKNLESGILVGNFCTAALVNISANWFNDSSQSAVDIQTCWKPVNQSDLVTLQIGHNNFISNRLGLRIFPAVNLKGLVEYNYFTQHTYGALQIYNGPLEELEILPTDLVVQYNEISENSGVFAVTLSLSPYGEGQHLLFTRNFVRDNDISEPFENLHPRSRIAAPVVVGSANVDVFRNILQNHNSKYEIGSRLQDQSKTINCTFNWLGYGNEKNIYDRLFHRKDRFDLAEIKYIPYLLHSSNPSTNTIISQPTYVPEFIEDSEVGGEVDGQLTLKSGEYLVTKDISVRVGGRLTLQSGVTLKFLPSVGFMVAGKLEARGRTANDIRMTLEEQEPLNETFANVRLLGGKTEREGRLQVKIGENWGTVCNYNWHIRAAELACHQLGLVLNPDDWFLERADIPEAGTSEPIFMSNVQCNEDDLDLTLCRAEREGDFENSCTHENDVGLRCYEPSWAGMRLGVLAERCDLQYITIEKAGLLDYSTSRFKPALQMDLARHALHNIKVINNMHDGLGVIYSDLFSSDAANTVTDSEFSGNAGNGVSLKQLGLTITGCTIEKNGAAGINHDPEVTNKQQRELAGWFVPPVVVDSSYYNPYRPITLPQTGGEIELKNEESKYVITTRADTNERRQLHVRCTPGYVVGIQLLNPIHNRSTEQIMIHDSHTTGRVDVDVWNLRRDLTVFPISSSSYGIIIEYSSGTNAIGGAVLLLSSIVAPVQNVPNRIVRGKVPTLEVLQTKIKHNRKGVTARFYNRYLNDIGDHYLRKANETIKMFHCEISHNQEEAVFVYSPYWDVHTSNISEIKFMINSSLITDNGKGITQFSRDLRSSNNLFHWVLQDNTLERNAAGGFHISLPYVWQYNENFTHSLYLANNTFRSNKEFRFVIDGHFAQFNMTSNKFVNNNCKTGLISIRGMEKQMRIDNNEIEKNIGKFMVEFHIDSQSEILGEVRAKFVYNKVQGNRIENVLDRRFQKLTNPSYTIGFNGIQKVDVKRNLFGENKLDYELLAGIKTAKIKNTVNVAENWWGNSDVNMIKERIFDFDDWNNHAVADFQPYLLENDRQGSLSSIYEAPSTLVSEFLGGRLTKNLVLSYRERPYAVKSDLTVMPGVILTIAPGVILEFAPNVGILVLGVLRAQGNRNQEIVMRPERSPKTFESETRSRTSGEQYFKPRYSDSIRLCSGPKCQPNATEGFVEYFNRTTLQWVPLCDSRFTERNAEVVCRELGYDPLNVYFHHGERVEYHSNSLTRIWSWPEPLQCSGDEARLEDCPIRLNGQLFGHRHECFWNSEFVFIHCGKRNLEAGLNYWGGVRFAHPDFEYNLYEHRIHDAATHETIKKEESILEFVNITGAGVLHGEKAPAVQSIIRSPRISHLNINQSASHGINLVSPTDTMRMRFNRIVDSLGVGMSVVSLTGEGRESSESSFVPLKEIHLPFGLFSMIDICDSQKEVVIEERVLLYYKYDNNPVNCVKIFNSVYRVKPFGFRLLQFNLFNSTNKPGKPDSISLFDGDIYNITTTKISDITVGSNNEKQLFRTLGPSLSVKLFANGASSVHGFIAEIVTLPISAIGFDRETQHNISYSIINNNRQGAIHYASAGEVNPTVTIEWSQFDENCLKLYGNFTSCKSAINMDVQNTQNIYFRNNLVRMNQGGLAIRADSRGSATSLKGYIHNNLFTDNMNRPTIYIEGRQSSPYQEVTIYRNYFTRSSVPYENVIVLKQVVSNFTFNYLHNNLGRHILEVSGFEKVRLPIYQTTSHNGFYENYAIDLESRGTIIAGTAGQHYVDNILLNPANDYEIVTVNRSLSLDVWKTPIDAKHNWWGYNNTLAVMGRIKDRRDDLDLLEVDFEPFHMSNRTILSGKCPPGWTLVGDTCYIYIGAPMTFAEAKEFCRSDNATMPYVMTNYFALYQFLRHQQQYYMYYDRVWVQHLNKINKCTAFTYQTIEEDHCDQLLPFLCEIDPKVYIDPYAWTQDVVTIAVMGFIGVAIILVLLIAGLWYTKSKKRHVERLERRNSIRASMHSLRSINSSHGFTELGYRRAAAQRSTSTLATNVREYKKMNGSIDSMDKSQFNSSVEDAQSYDIYEAHNPHAASYGYPEFNKYARDPKFENEAVNAMVTPPFDLSFRNEGFKDNSTFASREPLDHPSVSYKVERRPTPPDSHYNDSTLPMGSRSFDMEKNRELDETVSEIHSELMLPSATPTTLADPRDSYTPSTLPDPHYYNGHLTPDPYFYGNKTPFETNLDEDSPPPRPKSHMILETDLDSMQPAPRSKSEALLETTFDFQPQDARQDFLSRAARSKSQPLETAM</sequence>
<keyword evidence="7" id="KW-0812">Transmembrane</keyword>
<evidence type="ECO:0000256" key="1">
    <source>
        <dbReference type="ARBA" id="ARBA00022729"/>
    </source>
</evidence>
<dbReference type="InterPro" id="IPR006626">
    <property type="entry name" value="PbH1"/>
</dbReference>
<feature type="region of interest" description="Disordered" evidence="6">
    <location>
        <begin position="2807"/>
        <end position="2828"/>
    </location>
</feature>
<keyword evidence="4" id="KW-0325">Glycoprotein</keyword>
<dbReference type="InterPro" id="IPR053243">
    <property type="entry name" value="SJ_maturation_regulator"/>
</dbReference>
<feature type="compositionally biased region" description="Polar residues" evidence="6">
    <location>
        <begin position="2871"/>
        <end position="2880"/>
    </location>
</feature>
<dbReference type="OrthoDB" id="536948at2759"/>
<proteinExistence type="predicted"/>
<evidence type="ECO:0000256" key="4">
    <source>
        <dbReference type="ARBA" id="ARBA00023180"/>
    </source>
</evidence>
<feature type="domain" description="SRCR" evidence="9">
    <location>
        <begin position="1758"/>
        <end position="1876"/>
    </location>
</feature>
<dbReference type="SMART" id="SM00202">
    <property type="entry name" value="SR"/>
    <property type="match status" value="3"/>
</dbReference>
<evidence type="ECO:0000313" key="10">
    <source>
        <dbReference type="EMBL" id="CAB3370904.1"/>
    </source>
</evidence>
<evidence type="ECO:0000256" key="7">
    <source>
        <dbReference type="SAM" id="Phobius"/>
    </source>
</evidence>
<dbReference type="SMART" id="SM00710">
    <property type="entry name" value="PbH1"/>
    <property type="match status" value="19"/>
</dbReference>
<gene>
    <name evidence="10" type="ORF">CLODIP_2_CD08285</name>
</gene>
<organism evidence="10 11">
    <name type="scientific">Cloeon dipterum</name>
    <dbReference type="NCBI Taxonomy" id="197152"/>
    <lineage>
        <taxon>Eukaryota</taxon>
        <taxon>Metazoa</taxon>
        <taxon>Ecdysozoa</taxon>
        <taxon>Arthropoda</taxon>
        <taxon>Hexapoda</taxon>
        <taxon>Insecta</taxon>
        <taxon>Pterygota</taxon>
        <taxon>Palaeoptera</taxon>
        <taxon>Ephemeroptera</taxon>
        <taxon>Pisciforma</taxon>
        <taxon>Baetidae</taxon>
        <taxon>Cloeon</taxon>
    </lineage>
</organism>
<dbReference type="SUPFAM" id="SSF56436">
    <property type="entry name" value="C-type lectin-like"/>
    <property type="match status" value="1"/>
</dbReference>
<dbReference type="SUPFAM" id="SSF51126">
    <property type="entry name" value="Pectin lyase-like"/>
    <property type="match status" value="4"/>
</dbReference>
<dbReference type="GO" id="GO:0045217">
    <property type="term" value="P:cell-cell junction maintenance"/>
    <property type="evidence" value="ECO:0007669"/>
    <property type="project" value="TreeGrafter"/>
</dbReference>
<dbReference type="Gene3D" id="3.10.250.10">
    <property type="entry name" value="SRCR-like domain"/>
    <property type="match status" value="3"/>
</dbReference>
<dbReference type="InterPro" id="IPR011050">
    <property type="entry name" value="Pectin_lyase_fold/virulence"/>
</dbReference>
<keyword evidence="1 8" id="KW-0732">Signal</keyword>
<keyword evidence="7" id="KW-1133">Transmembrane helix</keyword>
<dbReference type="InterPro" id="IPR012334">
    <property type="entry name" value="Pectin_lyas_fold"/>
</dbReference>
<dbReference type="GO" id="GO:0016020">
    <property type="term" value="C:membrane"/>
    <property type="evidence" value="ECO:0007669"/>
    <property type="project" value="InterPro"/>
</dbReference>
<keyword evidence="11" id="KW-1185">Reference proteome</keyword>
<evidence type="ECO:0000256" key="8">
    <source>
        <dbReference type="SAM" id="SignalP"/>
    </source>
</evidence>
<dbReference type="PRINTS" id="PR00258">
    <property type="entry name" value="SPERACTRCPTR"/>
</dbReference>
<feature type="domain" description="SRCR" evidence="9">
    <location>
        <begin position="931"/>
        <end position="1037"/>
    </location>
</feature>
<dbReference type="InterPro" id="IPR036772">
    <property type="entry name" value="SRCR-like_dom_sf"/>
</dbReference>
<evidence type="ECO:0000313" key="11">
    <source>
        <dbReference type="Proteomes" id="UP000494165"/>
    </source>
</evidence>
<evidence type="ECO:0000256" key="2">
    <source>
        <dbReference type="ARBA" id="ARBA00022737"/>
    </source>
</evidence>
<feature type="region of interest" description="Disordered" evidence="6">
    <location>
        <begin position="2768"/>
        <end position="2795"/>
    </location>
</feature>
<dbReference type="PANTHER" id="PTHR47653:SF1">
    <property type="entry name" value="DELETED IN MALIGNANT BRAIN TUMORS 1 PROTEIN"/>
    <property type="match status" value="1"/>
</dbReference>
<feature type="disulfide bond" evidence="5">
    <location>
        <begin position="1004"/>
        <end position="1014"/>
    </location>
</feature>
<keyword evidence="7" id="KW-0472">Membrane</keyword>
<dbReference type="PANTHER" id="PTHR47653">
    <property type="entry name" value="PROTEIN BARK BEETLE"/>
    <property type="match status" value="1"/>
</dbReference>
<evidence type="ECO:0000259" key="9">
    <source>
        <dbReference type="PROSITE" id="PS50287"/>
    </source>
</evidence>
<dbReference type="InterPro" id="IPR016187">
    <property type="entry name" value="CTDL_fold"/>
</dbReference>
<keyword evidence="3 5" id="KW-1015">Disulfide bond</keyword>
<dbReference type="PROSITE" id="PS00420">
    <property type="entry name" value="SRCR_1"/>
    <property type="match status" value="1"/>
</dbReference>
<dbReference type="InterPro" id="IPR035914">
    <property type="entry name" value="Sperma_CUB_dom_sf"/>
</dbReference>
<dbReference type="Proteomes" id="UP000494165">
    <property type="component" value="Unassembled WGS sequence"/>
</dbReference>
<dbReference type="Gene3D" id="3.10.100.10">
    <property type="entry name" value="Mannose-Binding Protein A, subunit A"/>
    <property type="match status" value="1"/>
</dbReference>
<feature type="transmembrane region" description="Helical" evidence="7">
    <location>
        <begin position="2548"/>
        <end position="2572"/>
    </location>
</feature>
<feature type="region of interest" description="Disordered" evidence="6">
    <location>
        <begin position="2707"/>
        <end position="2747"/>
    </location>
</feature>
<feature type="region of interest" description="Disordered" evidence="6">
    <location>
        <begin position="2859"/>
        <end position="2880"/>
    </location>
</feature>
<feature type="disulfide bond" evidence="5">
    <location>
        <begin position="1839"/>
        <end position="1849"/>
    </location>
</feature>
<evidence type="ECO:0000256" key="3">
    <source>
        <dbReference type="ARBA" id="ARBA00023157"/>
    </source>
</evidence>
<accession>A0A8S1CNG7</accession>
<feature type="chain" id="PRO_5035875468" description="SRCR domain-containing protein" evidence="8">
    <location>
        <begin position="18"/>
        <end position="2880"/>
    </location>
</feature>
<feature type="domain" description="SRCR" evidence="9">
    <location>
        <begin position="99"/>
        <end position="205"/>
    </location>
</feature>
<name>A0A8S1CNG7_9INSE</name>
<evidence type="ECO:0000256" key="5">
    <source>
        <dbReference type="PROSITE-ProRule" id="PRU00196"/>
    </source>
</evidence>
<dbReference type="Gene3D" id="2.60.120.290">
    <property type="entry name" value="Spermadhesin, CUB domain"/>
    <property type="match status" value="1"/>
</dbReference>
<keyword evidence="2" id="KW-0677">Repeat</keyword>
<reference evidence="10 11" key="1">
    <citation type="submission" date="2020-04" db="EMBL/GenBank/DDBJ databases">
        <authorList>
            <person name="Alioto T."/>
            <person name="Alioto T."/>
            <person name="Gomez Garrido J."/>
        </authorList>
    </citation>
    <scope>NUCLEOTIDE SEQUENCE [LARGE SCALE GENOMIC DNA]</scope>
</reference>
<dbReference type="EMBL" id="CADEPI010000056">
    <property type="protein sequence ID" value="CAB3370904.1"/>
    <property type="molecule type" value="Genomic_DNA"/>
</dbReference>
<comment type="caution">
    <text evidence="10">The sequence shown here is derived from an EMBL/GenBank/DDBJ whole genome shotgun (WGS) entry which is preliminary data.</text>
</comment>
<feature type="disulfide bond" evidence="5">
    <location>
        <begin position="171"/>
        <end position="181"/>
    </location>
</feature>
<feature type="signal peptide" evidence="8">
    <location>
        <begin position="1"/>
        <end position="17"/>
    </location>
</feature>
<protein>
    <recommendedName>
        <fullName evidence="9">SRCR domain-containing protein</fullName>
    </recommendedName>
</protein>
<dbReference type="InterPro" id="IPR016186">
    <property type="entry name" value="C-type_lectin-like/link_sf"/>
</dbReference>
<evidence type="ECO:0000256" key="6">
    <source>
        <dbReference type="SAM" id="MobiDB-lite"/>
    </source>
</evidence>
<dbReference type="InterPro" id="IPR001190">
    <property type="entry name" value="SRCR"/>
</dbReference>
<dbReference type="PROSITE" id="PS50287">
    <property type="entry name" value="SRCR_2"/>
    <property type="match status" value="3"/>
</dbReference>